<organism evidence="1 2">
    <name type="scientific">Comamonas kerstersii</name>
    <dbReference type="NCBI Taxonomy" id="225992"/>
    <lineage>
        <taxon>Bacteria</taxon>
        <taxon>Pseudomonadati</taxon>
        <taxon>Pseudomonadota</taxon>
        <taxon>Betaproteobacteria</taxon>
        <taxon>Burkholderiales</taxon>
        <taxon>Comamonadaceae</taxon>
        <taxon>Comamonas</taxon>
    </lineage>
</organism>
<dbReference type="AlphaFoldDB" id="A0A0W7YSG9"/>
<dbReference type="EMBL" id="LPXH01000041">
    <property type="protein sequence ID" value="KUF38039.1"/>
    <property type="molecule type" value="Genomic_DNA"/>
</dbReference>
<evidence type="ECO:0000313" key="1">
    <source>
        <dbReference type="EMBL" id="KUF38039.1"/>
    </source>
</evidence>
<keyword evidence="2" id="KW-1185">Reference proteome</keyword>
<sequence length="230" mass="25655">MSKPFELAFSNSLTGPVVTDLELVDTRLQELHPTLNRELLADVVAQALNERNDVTEASAPTEAGVLQWLKTVKLLRTWLSSKDWSIQNTQNCPFIVSPDRSVSIVILTGSSETGRQGFGEPTNQAEKGAVAERFVQNNQLALFNQDSFKLAKEKQKETQVWALLYHYDKKLNEVRFELSLPTAFGKKKITAWGERLILGSIPNNTTDFTIREDVPNAPATVEVQPKTGTN</sequence>
<name>A0A0W7YSG9_9BURK</name>
<protein>
    <submittedName>
        <fullName evidence="1">Uncharacterized protein</fullName>
    </submittedName>
</protein>
<dbReference type="RefSeq" id="WP_058880612.1">
    <property type="nucleotide sequence ID" value="NZ_LPXH01000041.1"/>
</dbReference>
<evidence type="ECO:0000313" key="2">
    <source>
        <dbReference type="Proteomes" id="UP000053300"/>
    </source>
</evidence>
<accession>A0A0W7YSG9</accession>
<proteinExistence type="predicted"/>
<gene>
    <name evidence="1" type="ORF">AS359_04390</name>
</gene>
<reference evidence="1 2" key="1">
    <citation type="submission" date="2015-12" db="EMBL/GenBank/DDBJ databases">
        <title>Complete genome sequence of a multi-drug resistant strain Acidovorax sp. 12322-1.</title>
        <authorList>
            <person name="Ming D."/>
            <person name="Wang M."/>
            <person name="Hu S."/>
            <person name="Zhou Y."/>
            <person name="Jiang T."/>
        </authorList>
    </citation>
    <scope>NUCLEOTIDE SEQUENCE [LARGE SCALE GENOMIC DNA]</scope>
    <source>
        <strain evidence="1 2">12322-1</strain>
    </source>
</reference>
<dbReference type="Proteomes" id="UP000053300">
    <property type="component" value="Unassembled WGS sequence"/>
</dbReference>
<comment type="caution">
    <text evidence="1">The sequence shown here is derived from an EMBL/GenBank/DDBJ whole genome shotgun (WGS) entry which is preliminary data.</text>
</comment>